<dbReference type="Pfam" id="PF25973">
    <property type="entry name" value="BSH_CzcB"/>
    <property type="match status" value="1"/>
</dbReference>
<comment type="similarity">
    <text evidence="1">Belongs to the membrane fusion protein (MFP) (TC 8.A.1) family.</text>
</comment>
<dbReference type="GO" id="GO:0015679">
    <property type="term" value="P:plasma membrane copper ion transport"/>
    <property type="evidence" value="ECO:0007669"/>
    <property type="project" value="TreeGrafter"/>
</dbReference>
<dbReference type="InterPro" id="IPR006143">
    <property type="entry name" value="RND_pump_MFP"/>
</dbReference>
<sequence>MRPHHPYRPRGLLSLTAAAVMLMAVAGCSDKPEPTAEAPKLPPGIVKPEENLQKTLKVAPVATSPFSEMLRVSGRIDFDEQRVSRIGASVTGRVTDLYGILGQEVKAGQVLARLHSSELGAAQMAFLKAEAQSALQARNAERARQLFAADVIGRAELQRRESEYAIAAAEMRAYRDQLRVLGMSVASIATLAKNGSIDSYSPVYSSIQGTVVERNVAQGQVVQPADALYTVADLSRVWVVAEVPEQQAAQVAEGQSVDIEVPSVANGAGRITGKLIYVGRTVNPQSRTVLVRTELENKEGRLKPAMLASMLIAGKPVDQLVVPESAVVRDGNDEQVYVETSPGQYRITKVKLGAESDGMRVVQGGIKPGDRVVVEGAFHLDNERKRLEQG</sequence>
<reference evidence="8" key="3">
    <citation type="submission" date="2022-05" db="EMBL/GenBank/DDBJ databases">
        <authorList>
            <person name="Kunte H.-J."/>
        </authorList>
    </citation>
    <scope>NUCLEOTIDE SEQUENCE</scope>
    <source>
        <strain evidence="8">G5</strain>
    </source>
</reference>
<feature type="signal peptide" evidence="3">
    <location>
        <begin position="1"/>
        <end position="26"/>
    </location>
</feature>
<proteinExistence type="inferred from homology"/>
<evidence type="ECO:0000313" key="7">
    <source>
        <dbReference type="EMBL" id="TSP13777.1"/>
    </source>
</evidence>
<evidence type="ECO:0000259" key="4">
    <source>
        <dbReference type="Pfam" id="PF25954"/>
    </source>
</evidence>
<evidence type="ECO:0000256" key="1">
    <source>
        <dbReference type="ARBA" id="ARBA00009477"/>
    </source>
</evidence>
<gene>
    <name evidence="7" type="ORF">FGG12_04655</name>
    <name evidence="8" type="ORF">M5D45_26130</name>
</gene>
<dbReference type="InterPro" id="IPR058647">
    <property type="entry name" value="BSH_CzcB-like"/>
</dbReference>
<dbReference type="FunFam" id="2.40.30.170:FF:000010">
    <property type="entry name" value="Efflux RND transporter periplasmic adaptor subunit"/>
    <property type="match status" value="1"/>
</dbReference>
<dbReference type="KEGG" id="ccam:M5D45_26130"/>
<evidence type="ECO:0000256" key="2">
    <source>
        <dbReference type="ARBA" id="ARBA00022448"/>
    </source>
</evidence>
<dbReference type="Proteomes" id="UP001056132">
    <property type="component" value="Chromosome 2"/>
</dbReference>
<dbReference type="InterPro" id="IPR058649">
    <property type="entry name" value="CzcB_C"/>
</dbReference>
<reference evidence="8" key="2">
    <citation type="journal article" date="2022" name="Microbiol. Resour. Announc.">
        <title>Genome Sequence of Cupriavidus campinensis Strain G5, a Member of a Bacterial Consortium Capable of Polyethylene Degradation.</title>
        <authorList>
            <person name="Schneider B."/>
            <person name="Pfeiffer F."/>
            <person name="Dyall-Smith M."/>
            <person name="Kunte H.J."/>
        </authorList>
    </citation>
    <scope>NUCLEOTIDE SEQUENCE</scope>
    <source>
        <strain evidence="8">G5</strain>
    </source>
</reference>
<dbReference type="Gene3D" id="2.40.420.20">
    <property type="match status" value="1"/>
</dbReference>
<dbReference type="AlphaFoldDB" id="A0AAE9I2T6"/>
<dbReference type="Proteomes" id="UP000318943">
    <property type="component" value="Unassembled WGS sequence"/>
</dbReference>
<evidence type="ECO:0000259" key="6">
    <source>
        <dbReference type="Pfam" id="PF25975"/>
    </source>
</evidence>
<feature type="domain" description="CzcB-like C-terminal circularly permuted SH3-like" evidence="6">
    <location>
        <begin position="321"/>
        <end position="380"/>
    </location>
</feature>
<dbReference type="GO" id="GO:0030313">
    <property type="term" value="C:cell envelope"/>
    <property type="evidence" value="ECO:0007669"/>
    <property type="project" value="TreeGrafter"/>
</dbReference>
<dbReference type="Gene3D" id="2.40.50.100">
    <property type="match status" value="1"/>
</dbReference>
<dbReference type="PANTHER" id="PTHR30097:SF4">
    <property type="entry name" value="SLR6042 PROTEIN"/>
    <property type="match status" value="1"/>
</dbReference>
<keyword evidence="3" id="KW-0732">Signal</keyword>
<organism evidence="8 10">
    <name type="scientific">Cupriavidus campinensis</name>
    <dbReference type="NCBI Taxonomy" id="151783"/>
    <lineage>
        <taxon>Bacteria</taxon>
        <taxon>Pseudomonadati</taxon>
        <taxon>Pseudomonadota</taxon>
        <taxon>Betaproteobacteria</taxon>
        <taxon>Burkholderiales</taxon>
        <taxon>Burkholderiaceae</taxon>
        <taxon>Cupriavidus</taxon>
    </lineage>
</organism>
<dbReference type="GO" id="GO:0060003">
    <property type="term" value="P:copper ion export"/>
    <property type="evidence" value="ECO:0007669"/>
    <property type="project" value="TreeGrafter"/>
</dbReference>
<dbReference type="EMBL" id="CP097331">
    <property type="protein sequence ID" value="URF06574.1"/>
    <property type="molecule type" value="Genomic_DNA"/>
</dbReference>
<evidence type="ECO:0000313" key="8">
    <source>
        <dbReference type="EMBL" id="URF06574.1"/>
    </source>
</evidence>
<dbReference type="GO" id="GO:0022857">
    <property type="term" value="F:transmembrane transporter activity"/>
    <property type="evidence" value="ECO:0007669"/>
    <property type="project" value="InterPro"/>
</dbReference>
<dbReference type="InterPro" id="IPR051909">
    <property type="entry name" value="MFP_Cation_Efflux"/>
</dbReference>
<reference evidence="7 9" key="1">
    <citation type="submission" date="2019-05" db="EMBL/GenBank/DDBJ databases">
        <title>Whole genome sequence analysis of Cupriavidus campinensis S14E4C strain.</title>
        <authorList>
            <person name="Abbaszade G."/>
            <person name="Szabo A."/>
            <person name="Toumi M."/>
            <person name="Toth E."/>
        </authorList>
    </citation>
    <scope>NUCLEOTIDE SEQUENCE [LARGE SCALE GENOMIC DNA]</scope>
    <source>
        <strain evidence="7 9">S14E4C</strain>
    </source>
</reference>
<dbReference type="Pfam" id="PF25975">
    <property type="entry name" value="CzcB_C"/>
    <property type="match status" value="1"/>
</dbReference>
<keyword evidence="2" id="KW-0813">Transport</keyword>
<dbReference type="SUPFAM" id="SSF111369">
    <property type="entry name" value="HlyD-like secretion proteins"/>
    <property type="match status" value="1"/>
</dbReference>
<feature type="domain" description="CzcB-like barrel-sandwich hybrid" evidence="5">
    <location>
        <begin position="83"/>
        <end position="233"/>
    </location>
</feature>
<evidence type="ECO:0000313" key="10">
    <source>
        <dbReference type="Proteomes" id="UP001056132"/>
    </source>
</evidence>
<accession>A0AAE9I2T6</accession>
<evidence type="ECO:0000313" key="9">
    <source>
        <dbReference type="Proteomes" id="UP000318943"/>
    </source>
</evidence>
<feature type="domain" description="CusB-like beta-barrel" evidence="4">
    <location>
        <begin position="236"/>
        <end position="314"/>
    </location>
</feature>
<dbReference type="PANTHER" id="PTHR30097">
    <property type="entry name" value="CATION EFFLUX SYSTEM PROTEIN CUSB"/>
    <property type="match status" value="1"/>
</dbReference>
<dbReference type="PROSITE" id="PS51257">
    <property type="entry name" value="PROKAR_LIPOPROTEIN"/>
    <property type="match status" value="1"/>
</dbReference>
<dbReference type="EMBL" id="VCIZ01000002">
    <property type="protein sequence ID" value="TSP13777.1"/>
    <property type="molecule type" value="Genomic_DNA"/>
</dbReference>
<protein>
    <submittedName>
        <fullName evidence="8">Efflux RND transporter periplasmic adaptor subunit</fullName>
    </submittedName>
</protein>
<evidence type="ECO:0000256" key="3">
    <source>
        <dbReference type="SAM" id="SignalP"/>
    </source>
</evidence>
<dbReference type="InterPro" id="IPR058792">
    <property type="entry name" value="Beta-barrel_RND_2"/>
</dbReference>
<feature type="chain" id="PRO_5041907070" evidence="3">
    <location>
        <begin position="27"/>
        <end position="390"/>
    </location>
</feature>
<dbReference type="GO" id="GO:0016020">
    <property type="term" value="C:membrane"/>
    <property type="evidence" value="ECO:0007669"/>
    <property type="project" value="InterPro"/>
</dbReference>
<dbReference type="Gene3D" id="1.10.287.470">
    <property type="entry name" value="Helix hairpin bin"/>
    <property type="match status" value="1"/>
</dbReference>
<name>A0AAE9I2T6_9BURK</name>
<keyword evidence="9" id="KW-1185">Reference proteome</keyword>
<dbReference type="Pfam" id="PF25954">
    <property type="entry name" value="Beta-barrel_RND_2"/>
    <property type="match status" value="1"/>
</dbReference>
<dbReference type="NCBIfam" id="TIGR01730">
    <property type="entry name" value="RND_mfp"/>
    <property type="match status" value="1"/>
</dbReference>
<dbReference type="Gene3D" id="2.40.30.170">
    <property type="match status" value="1"/>
</dbReference>
<dbReference type="RefSeq" id="WP_144196479.1">
    <property type="nucleotide sequence ID" value="NZ_CAJPVH010000014.1"/>
</dbReference>
<evidence type="ECO:0000259" key="5">
    <source>
        <dbReference type="Pfam" id="PF25973"/>
    </source>
</evidence>